<accession>A0A0F9LU97</accession>
<organism evidence="2">
    <name type="scientific">marine sediment metagenome</name>
    <dbReference type="NCBI Taxonomy" id="412755"/>
    <lineage>
        <taxon>unclassified sequences</taxon>
        <taxon>metagenomes</taxon>
        <taxon>ecological metagenomes</taxon>
    </lineage>
</organism>
<evidence type="ECO:0000259" key="1">
    <source>
        <dbReference type="Pfam" id="PF13020"/>
    </source>
</evidence>
<dbReference type="InterPro" id="IPR024975">
    <property type="entry name" value="NOV_C"/>
</dbReference>
<evidence type="ECO:0000313" key="2">
    <source>
        <dbReference type="EMBL" id="KKM90681.1"/>
    </source>
</evidence>
<name>A0A0F9LU97_9ZZZZ</name>
<dbReference type="AlphaFoldDB" id="A0A0F9LU97"/>
<protein>
    <recommendedName>
        <fullName evidence="1">Protein NO VEIN C-terminal domain-containing protein</fullName>
    </recommendedName>
</protein>
<proteinExistence type="predicted"/>
<reference evidence="2" key="1">
    <citation type="journal article" date="2015" name="Nature">
        <title>Complex archaea that bridge the gap between prokaryotes and eukaryotes.</title>
        <authorList>
            <person name="Spang A."/>
            <person name="Saw J.H."/>
            <person name="Jorgensen S.L."/>
            <person name="Zaremba-Niedzwiedzka K."/>
            <person name="Martijn J."/>
            <person name="Lind A.E."/>
            <person name="van Eijk R."/>
            <person name="Schleper C."/>
            <person name="Guy L."/>
            <person name="Ettema T.J."/>
        </authorList>
    </citation>
    <scope>NUCLEOTIDE SEQUENCE</scope>
</reference>
<sequence>MSIRKFTIYLRDHGVDLIKVLFQKEQLSFEDFNEWFQVYGLSKEQKRENTKRIIDRLLIAGIVNYEEVNAIYQLSTNATNNIVEFVNMGKIRHGLIYYFERRLFSPEYLYHFTSASNHSPFYEMFLSLIVENLALLKFWEQLGNKHGLLISYIRAEEYYKKVTQSKVKFNKIVQTLEKSYDIPHEIREKSFIKKYNGYFELKNHFQKCFTRKCRVCGGNILNLIYFYIEKIKLEIRNSSVYDSFVSTFRKIAYRKEYINNELQEKVDELIPLNKEKFGKERRENVRSNIKRSLGSQAINLNALNYLRLKKIEESKAEHKSRQFIFSQAEKDIKKYTKALDNFFKILEPSQILDNLDLSIGEKFPLDEKVFKNYNENIKKLGREGEKRVYDALMKDYEDDLKITPKWENLDKESGKPYDILLLNTDGKDKYIEVKTTHSNKKSFKMSEKEIEFAIDNSDNYKLYLLVNFGSGPDSYKIIIENFKGMFGKTLKTTSRRIVHD</sequence>
<feature type="domain" description="Protein NO VEIN C-terminal" evidence="1">
    <location>
        <begin position="384"/>
        <end position="475"/>
    </location>
</feature>
<dbReference type="Pfam" id="PF13020">
    <property type="entry name" value="NOV_C"/>
    <property type="match status" value="1"/>
</dbReference>
<comment type="caution">
    <text evidence="2">The sequence shown here is derived from an EMBL/GenBank/DDBJ whole genome shotgun (WGS) entry which is preliminary data.</text>
</comment>
<gene>
    <name evidence="2" type="ORF">LCGC14_1236170</name>
</gene>
<dbReference type="EMBL" id="LAZR01006642">
    <property type="protein sequence ID" value="KKM90681.1"/>
    <property type="molecule type" value="Genomic_DNA"/>
</dbReference>